<evidence type="ECO:0000256" key="2">
    <source>
        <dbReference type="SAM" id="MobiDB-lite"/>
    </source>
</evidence>
<feature type="coiled-coil region" evidence="1">
    <location>
        <begin position="211"/>
        <end position="245"/>
    </location>
</feature>
<dbReference type="KEGG" id="ccac:CcaHIS019_0407770"/>
<proteinExistence type="predicted"/>
<name>A0AA48L4U5_9TREE</name>
<accession>A0AA48L4U5</accession>
<evidence type="ECO:0000313" key="4">
    <source>
        <dbReference type="Proteomes" id="UP001233271"/>
    </source>
</evidence>
<evidence type="ECO:0000256" key="1">
    <source>
        <dbReference type="SAM" id="Coils"/>
    </source>
</evidence>
<gene>
    <name evidence="3" type="ORF">CcaverHIS019_0407770</name>
</gene>
<keyword evidence="1" id="KW-0175">Coiled coil</keyword>
<feature type="region of interest" description="Disordered" evidence="2">
    <location>
        <begin position="1"/>
        <end position="30"/>
    </location>
</feature>
<dbReference type="GeneID" id="85495827"/>
<reference evidence="3" key="1">
    <citation type="journal article" date="2023" name="BMC Genomics">
        <title>Chromosome-level genome assemblies of Cutaneotrichosporon spp. (Trichosporonales, Basidiomycota) reveal imbalanced evolution between nucleotide sequences and chromosome synteny.</title>
        <authorList>
            <person name="Kobayashi Y."/>
            <person name="Kayamori A."/>
            <person name="Aoki K."/>
            <person name="Shiwa Y."/>
            <person name="Matsutani M."/>
            <person name="Fujita N."/>
            <person name="Sugita T."/>
            <person name="Iwasaki W."/>
            <person name="Tanaka N."/>
            <person name="Takashima M."/>
        </authorList>
    </citation>
    <scope>NUCLEOTIDE SEQUENCE</scope>
    <source>
        <strain evidence="3">HIS019</strain>
    </source>
</reference>
<evidence type="ECO:0000313" key="3">
    <source>
        <dbReference type="EMBL" id="BEI91957.1"/>
    </source>
</evidence>
<dbReference type="RefSeq" id="XP_060457222.1">
    <property type="nucleotide sequence ID" value="XM_060600649.1"/>
</dbReference>
<feature type="compositionally biased region" description="Low complexity" evidence="2">
    <location>
        <begin position="1"/>
        <end position="13"/>
    </location>
</feature>
<dbReference type="EMBL" id="AP028215">
    <property type="protein sequence ID" value="BEI91957.1"/>
    <property type="molecule type" value="Genomic_DNA"/>
</dbReference>
<dbReference type="AlphaFoldDB" id="A0AA48L4U5"/>
<organism evidence="3 4">
    <name type="scientific">Cutaneotrichosporon cavernicola</name>
    <dbReference type="NCBI Taxonomy" id="279322"/>
    <lineage>
        <taxon>Eukaryota</taxon>
        <taxon>Fungi</taxon>
        <taxon>Dikarya</taxon>
        <taxon>Basidiomycota</taxon>
        <taxon>Agaricomycotina</taxon>
        <taxon>Tremellomycetes</taxon>
        <taxon>Trichosporonales</taxon>
        <taxon>Trichosporonaceae</taxon>
        <taxon>Cutaneotrichosporon</taxon>
    </lineage>
</organism>
<protein>
    <submittedName>
        <fullName evidence="3">Uncharacterized protein</fullName>
    </submittedName>
</protein>
<sequence length="320" mass="34194">MLTSSTSSIPIPSGDIESEHSDSSPNIPFYPTPNCTAATPSTRFNVPITNVIHIHQPDTPASLAASLGALTATVASLAATISGALANIESNATAVANMAATVNELKTVIETMQQTDADVAESNATTAETVFQIKTALNTVQQGQADAMQSNATNTAILVELNAAVDAMQQVHADSNATTGATLDELKAVIGSMRQKQVDQDIMLVAKDTAARGQEDKIADLETQLERAQSERGKALAMLNEKKAKDQSAVAEFDKAIEHAQFEREQAFRKALDKCRASANLDEPHETWVLDQAMNLCNDAIEDVRKDGYGVMAMYNWEEG</sequence>
<dbReference type="Proteomes" id="UP001233271">
    <property type="component" value="Chromosome 4"/>
</dbReference>
<keyword evidence="4" id="KW-1185">Reference proteome</keyword>